<dbReference type="EMBL" id="AMFJ01000052">
    <property type="protein sequence ID" value="EKE30044.1"/>
    <property type="molecule type" value="Genomic_DNA"/>
</dbReference>
<reference evidence="1" key="1">
    <citation type="journal article" date="2012" name="Science">
        <title>Fermentation, hydrogen, and sulfur metabolism in multiple uncultivated bacterial phyla.</title>
        <authorList>
            <person name="Wrighton K.C."/>
            <person name="Thomas B.C."/>
            <person name="Sharon I."/>
            <person name="Miller C.S."/>
            <person name="Castelle C.J."/>
            <person name="VerBerkmoes N.C."/>
            <person name="Wilkins M.J."/>
            <person name="Hettich R.L."/>
            <person name="Lipton M.S."/>
            <person name="Williams K.H."/>
            <person name="Long P.E."/>
            <person name="Banfield J.F."/>
        </authorList>
    </citation>
    <scope>NUCLEOTIDE SEQUENCE [LARGE SCALE GENOMIC DNA]</scope>
</reference>
<protein>
    <submittedName>
        <fullName evidence="1">Uncharacterized protein</fullName>
    </submittedName>
</protein>
<proteinExistence type="predicted"/>
<dbReference type="AlphaFoldDB" id="K2GHW2"/>
<sequence>MNKAPNYLSWAGSSVTSSLYVPQHLVAESVWLILNHKVDEKDQVVCFLKTLKEKYALDPEMQKKISEIMVLPETILIGWFEIKRKNEQAPENAEGWIHINKHGETLWNADAALKRESETGWFSILSSEEWDAVFDAIPWWENDLIENAINILELPLAGFWSKLWKFSYEEKAEFLMTSTKRGENSHLGKSLLKFSWRKVWEVSHTDDCAMALRLGRKLSKR</sequence>
<name>K2GHW2_9BACT</name>
<gene>
    <name evidence="1" type="ORF">ACD_2C00052G0005</name>
</gene>
<evidence type="ECO:0000313" key="1">
    <source>
        <dbReference type="EMBL" id="EKE30044.1"/>
    </source>
</evidence>
<accession>K2GHW2</accession>
<comment type="caution">
    <text evidence="1">The sequence shown here is derived from an EMBL/GenBank/DDBJ whole genome shotgun (WGS) entry which is preliminary data.</text>
</comment>
<organism evidence="1">
    <name type="scientific">uncultured bacterium</name>
    <name type="common">gcode 4</name>
    <dbReference type="NCBI Taxonomy" id="1234023"/>
    <lineage>
        <taxon>Bacteria</taxon>
        <taxon>environmental samples</taxon>
    </lineage>
</organism>